<keyword evidence="2" id="KW-1185">Reference proteome</keyword>
<gene>
    <name evidence="1" type="ORF">OCV47_10450</name>
</gene>
<protein>
    <recommendedName>
        <fullName evidence="3">DUF4926 domain-containing protein</fullName>
    </recommendedName>
</protein>
<sequence length="50" mass="5667">MKQYDTVELKDGRTGVIVEVFDDGYMIDVGSSPKDWDTIFVKNDEIKGLV</sequence>
<dbReference type="RefSeq" id="WP_262655032.1">
    <property type="nucleotide sequence ID" value="NZ_JAOQKE010000013.1"/>
</dbReference>
<evidence type="ECO:0008006" key="3">
    <source>
        <dbReference type="Google" id="ProtNLM"/>
    </source>
</evidence>
<name>A0ABT2SNB5_9FIRM</name>
<proteinExistence type="predicted"/>
<dbReference type="EMBL" id="JAOQKE010000013">
    <property type="protein sequence ID" value="MCU6725765.1"/>
    <property type="molecule type" value="Genomic_DNA"/>
</dbReference>
<dbReference type="Proteomes" id="UP001652338">
    <property type="component" value="Unassembled WGS sequence"/>
</dbReference>
<evidence type="ECO:0000313" key="1">
    <source>
        <dbReference type="EMBL" id="MCU6725765.1"/>
    </source>
</evidence>
<comment type="caution">
    <text evidence="1">The sequence shown here is derived from an EMBL/GenBank/DDBJ whole genome shotgun (WGS) entry which is preliminary data.</text>
</comment>
<reference evidence="1 2" key="1">
    <citation type="journal article" date="2021" name="ISME Commun">
        <title>Automated analysis of genomic sequences facilitates high-throughput and comprehensive description of bacteria.</title>
        <authorList>
            <person name="Hitch T.C.A."/>
        </authorList>
    </citation>
    <scope>NUCLEOTIDE SEQUENCE [LARGE SCALE GENOMIC DNA]</scope>
    <source>
        <strain evidence="1 2">Sanger_29</strain>
    </source>
</reference>
<evidence type="ECO:0000313" key="2">
    <source>
        <dbReference type="Proteomes" id="UP001652338"/>
    </source>
</evidence>
<accession>A0ABT2SNB5</accession>
<organism evidence="1 2">
    <name type="scientific">Muricoprocola aceti</name>
    <dbReference type="NCBI Taxonomy" id="2981772"/>
    <lineage>
        <taxon>Bacteria</taxon>
        <taxon>Bacillati</taxon>
        <taxon>Bacillota</taxon>
        <taxon>Clostridia</taxon>
        <taxon>Lachnospirales</taxon>
        <taxon>Lachnospiraceae</taxon>
        <taxon>Muricoprocola</taxon>
    </lineage>
</organism>